<evidence type="ECO:0000313" key="2">
    <source>
        <dbReference type="EMBL" id="KNA02201.1"/>
    </source>
</evidence>
<dbReference type="AlphaFoldDB" id="A0A0J9U1U0"/>
<dbReference type="EMBL" id="KQ235191">
    <property type="protein sequence ID" value="KNA02201.1"/>
    <property type="molecule type" value="Genomic_DNA"/>
</dbReference>
<evidence type="ECO:0000313" key="3">
    <source>
        <dbReference type="Proteomes" id="UP000053239"/>
    </source>
</evidence>
<protein>
    <recommendedName>
        <fullName evidence="4">VIR protein</fullName>
    </recommendedName>
</protein>
<reference evidence="2 3" key="1">
    <citation type="submission" date="2011-09" db="EMBL/GenBank/DDBJ databases">
        <title>The Genome Sequence of Plasmodium vivax North Korean.</title>
        <authorList>
            <consortium name="The Broad Institute Genome Sequencing Platform"/>
            <consortium name="The Broad Institute Genome Sequencing Center for Infectious Disease"/>
            <person name="Neafsey D."/>
            <person name="Carlton J."/>
            <person name="Barnwell J."/>
            <person name="Collins W."/>
            <person name="Escalante A."/>
            <person name="Mullikin J."/>
            <person name="Saul A."/>
            <person name="Guigo R."/>
            <person name="Camara F."/>
            <person name="Young S.K."/>
            <person name="Zeng Q."/>
            <person name="Gargeya S."/>
            <person name="Fitzgerald M."/>
            <person name="Haas B."/>
            <person name="Abouelleil A."/>
            <person name="Alvarado L."/>
            <person name="Arachchi H.M."/>
            <person name="Berlin A."/>
            <person name="Brown A."/>
            <person name="Chapman S.B."/>
            <person name="Chen Z."/>
            <person name="Dunbar C."/>
            <person name="Freedman E."/>
            <person name="Gearin G."/>
            <person name="Gellesch M."/>
            <person name="Goldberg J."/>
            <person name="Griggs A."/>
            <person name="Gujja S."/>
            <person name="Heiman D."/>
            <person name="Howarth C."/>
            <person name="Larson L."/>
            <person name="Lui A."/>
            <person name="MacDonald P.J.P."/>
            <person name="Montmayeur A."/>
            <person name="Murphy C."/>
            <person name="Neiman D."/>
            <person name="Pearson M."/>
            <person name="Priest M."/>
            <person name="Roberts A."/>
            <person name="Saif S."/>
            <person name="Shea T."/>
            <person name="Shenoy N."/>
            <person name="Sisk P."/>
            <person name="Stolte C."/>
            <person name="Sykes S."/>
            <person name="Wortman J."/>
            <person name="Nusbaum C."/>
            <person name="Birren B."/>
        </authorList>
    </citation>
    <scope>NUCLEOTIDE SEQUENCE [LARGE SCALE GENOMIC DNA]</scope>
    <source>
        <strain evidence="2 3">North Korean</strain>
    </source>
</reference>
<dbReference type="OrthoDB" id="10326808at2759"/>
<evidence type="ECO:0008006" key="4">
    <source>
        <dbReference type="Google" id="ProtNLM"/>
    </source>
</evidence>
<dbReference type="Pfam" id="PF05795">
    <property type="entry name" value="Plasmodium_Vir"/>
    <property type="match status" value="1"/>
</dbReference>
<dbReference type="Proteomes" id="UP000053239">
    <property type="component" value="Unassembled WGS sequence"/>
</dbReference>
<feature type="compositionally biased region" description="Basic and acidic residues" evidence="1">
    <location>
        <begin position="234"/>
        <end position="249"/>
    </location>
</feature>
<dbReference type="InterPro" id="IPR008780">
    <property type="entry name" value="Plasmodium_Vir"/>
</dbReference>
<accession>A0A0J9U1U0</accession>
<gene>
    <name evidence="2" type="ORF">PVNG_05524</name>
</gene>
<name>A0A0J9U1U0_PLAVI</name>
<evidence type="ECO:0000256" key="1">
    <source>
        <dbReference type="SAM" id="MobiDB-lite"/>
    </source>
</evidence>
<feature type="region of interest" description="Disordered" evidence="1">
    <location>
        <begin position="230"/>
        <end position="249"/>
    </location>
</feature>
<sequence>MGYVTNYNFINHIKDYKQELDSYTSNTYNYYDTKCDSIISNYDINGANNATTCRRVMGYLSLIAQNGSSKDSANKCKYLYYWLHDDLLKNKTERDQTLRLYNDFLKLYENGRNGRHLCNNYMEEINKIVVLNAQNLIKLFTTFTDEQGKFNKCYCICAKKCYNLHKEYVEECNKHKDEDFCSELENFKYLYDRNMLYVNFCKDAPKTLVSFTPIASGLKRRKLRKKINSENENIEQHEHSHIPSKSKMEPTKPYYLLSYSYKRDT</sequence>
<proteinExistence type="predicted"/>
<organism evidence="2 3">
    <name type="scientific">Plasmodium vivax North Korean</name>
    <dbReference type="NCBI Taxonomy" id="1035514"/>
    <lineage>
        <taxon>Eukaryota</taxon>
        <taxon>Sar</taxon>
        <taxon>Alveolata</taxon>
        <taxon>Apicomplexa</taxon>
        <taxon>Aconoidasida</taxon>
        <taxon>Haemosporida</taxon>
        <taxon>Plasmodiidae</taxon>
        <taxon>Plasmodium</taxon>
        <taxon>Plasmodium (Plasmodium)</taxon>
    </lineage>
</organism>